<dbReference type="GO" id="GO:0016787">
    <property type="term" value="F:hydrolase activity"/>
    <property type="evidence" value="ECO:0007669"/>
    <property type="project" value="UniProtKB-KW"/>
</dbReference>
<dbReference type="Proteomes" id="UP001597044">
    <property type="component" value="Unassembled WGS sequence"/>
</dbReference>
<dbReference type="InterPro" id="IPR026888">
    <property type="entry name" value="AcetylCoA_hyd_C"/>
</dbReference>
<dbReference type="InterPro" id="IPR037171">
    <property type="entry name" value="NagB/RpiA_transferase-like"/>
</dbReference>
<keyword evidence="3" id="KW-1185">Reference proteome</keyword>
<dbReference type="InterPro" id="IPR046433">
    <property type="entry name" value="ActCoA_hydro"/>
</dbReference>
<dbReference type="RefSeq" id="WP_379071801.1">
    <property type="nucleotide sequence ID" value="NZ_JBHTIT010000001.1"/>
</dbReference>
<dbReference type="Gene3D" id="3.40.1080.10">
    <property type="entry name" value="Glutaconate Coenzyme A-transferase"/>
    <property type="match status" value="1"/>
</dbReference>
<keyword evidence="2" id="KW-0378">Hydrolase</keyword>
<name>A0ABW3HJ30_9GAMM</name>
<dbReference type="Gene3D" id="3.30.750.70">
    <property type="entry name" value="4-hydroxybutyrate coenzyme like domains"/>
    <property type="match status" value="1"/>
</dbReference>
<gene>
    <name evidence="2" type="ORF">ACFQ0F_10290</name>
</gene>
<dbReference type="InterPro" id="IPR038460">
    <property type="entry name" value="AcetylCoA_hyd_C_sf"/>
</dbReference>
<organism evidence="2 3">
    <name type="scientific">Paraperlucidibaca wandonensis</name>
    <dbReference type="NCBI Taxonomy" id="1268273"/>
    <lineage>
        <taxon>Bacteria</taxon>
        <taxon>Pseudomonadati</taxon>
        <taxon>Pseudomonadota</taxon>
        <taxon>Gammaproteobacteria</taxon>
        <taxon>Moraxellales</taxon>
        <taxon>Moraxellaceae</taxon>
        <taxon>Paraperlucidibaca</taxon>
    </lineage>
</organism>
<accession>A0ABW3HJ30</accession>
<evidence type="ECO:0000313" key="2">
    <source>
        <dbReference type="EMBL" id="MFD0950773.1"/>
    </source>
</evidence>
<proteinExistence type="predicted"/>
<evidence type="ECO:0000259" key="1">
    <source>
        <dbReference type="Pfam" id="PF13336"/>
    </source>
</evidence>
<dbReference type="PANTHER" id="PTHR21432">
    <property type="entry name" value="ACETYL-COA HYDROLASE-RELATED"/>
    <property type="match status" value="1"/>
</dbReference>
<protein>
    <submittedName>
        <fullName evidence="2">Acetyl-CoA hydrolase/transferase C-terminal domain-containing protein</fullName>
    </submittedName>
</protein>
<comment type="caution">
    <text evidence="2">The sequence shown here is derived from an EMBL/GenBank/DDBJ whole genome shotgun (WGS) entry which is preliminary data.</text>
</comment>
<evidence type="ECO:0000313" key="3">
    <source>
        <dbReference type="Proteomes" id="UP001597044"/>
    </source>
</evidence>
<sequence>MQVRNTQFLAQVNTAVDSIIAAVGKQLIVGMPLGLGKPTELINALYDRAVSDPSLSLTILTALSLEIPSPGKGLEAKFMAPFLNRVFAGVPELSYMRALRQNKLPANVTVSEFFFKPGSLLNNIHAQQHYINSNYSHAARDVFNNGCNVTMQAISRVGEGANARYSLSCNPDTGPELLELLEESGRPHVVVGLVNTRLPFMTHDAEVPASTFDIIIDDSVYYTELFSTPKQPVTTPDYCIGLYASSLIKDGGTLQIGIGALGDAIVYATQLRHQANQVYRQALNDIGATHNYGDLIEHVGGQSIFEKGLYGATEMFVDGFLHLMQAGILRREVYDFWALQQLVNDDRIDPQNITADALDALESLGVRVIRTQDFQRLQQHGFFNDATRYDNGYLIAPDGTRVIANVAEPSSRVVMGEQCLGSALKNGIVLHGGFFLGPRSMYQAIHDMTPEENSRICMTGVNKVNQLDLNPRLYKAQRIHARFMNTGIMATLSGALVSDGLADGRVISGVGGQYNFVAMAHQLPTGRSILMVRAVRDGANPSSNIVMNYGHITIPRHLRDIVITEYGIAELRSKSDADVIKALLNITDSRFQEALLAEAKANGKIEASYVIPETRRHNFPAALEQKLSSHRQAKRFPAFPLGSDLTDDEIRLGAALKAMRKRVSSTPKWRLLLGLLSFNSSRIDSNLKPLLERMDLVKPESMEDKVAQMLLVEALTD</sequence>
<feature type="domain" description="Acetyl-CoA hydrolase/transferase C-terminal" evidence="1">
    <location>
        <begin position="437"/>
        <end position="599"/>
    </location>
</feature>
<dbReference type="Gene3D" id="3.40.1080.20">
    <property type="entry name" value="Acetyl-CoA hydrolase/transferase C-terminal domain"/>
    <property type="match status" value="1"/>
</dbReference>
<reference evidence="3" key="1">
    <citation type="journal article" date="2019" name="Int. J. Syst. Evol. Microbiol.">
        <title>The Global Catalogue of Microorganisms (GCM) 10K type strain sequencing project: providing services to taxonomists for standard genome sequencing and annotation.</title>
        <authorList>
            <consortium name="The Broad Institute Genomics Platform"/>
            <consortium name="The Broad Institute Genome Sequencing Center for Infectious Disease"/>
            <person name="Wu L."/>
            <person name="Ma J."/>
        </authorList>
    </citation>
    <scope>NUCLEOTIDE SEQUENCE [LARGE SCALE GENOMIC DNA]</scope>
    <source>
        <strain evidence="3">CCUG 63419</strain>
    </source>
</reference>
<dbReference type="SUPFAM" id="SSF100950">
    <property type="entry name" value="NagB/RpiA/CoA transferase-like"/>
    <property type="match status" value="1"/>
</dbReference>
<dbReference type="Pfam" id="PF13336">
    <property type="entry name" value="AcetylCoA_hyd_C"/>
    <property type="match status" value="1"/>
</dbReference>
<dbReference type="EMBL" id="JBHTIT010000001">
    <property type="protein sequence ID" value="MFD0950773.1"/>
    <property type="molecule type" value="Genomic_DNA"/>
</dbReference>
<dbReference type="PANTHER" id="PTHR21432:SF20">
    <property type="entry name" value="ACETYL-COA HYDROLASE"/>
    <property type="match status" value="1"/>
</dbReference>